<sequence>MQTGPFAAVKRVPDHVRNMILNEIASENIWLFDRGRCEAVTVGDMRSSSFSIPMAESPPAVGCELDNNEHLLLYDLMRVRNGQVMFENEHFSRIRQNCILTAPTACDAANVSEDEDLGKLSTYIEGVRSTTRDFIKCNPWENGDVNLKFVTWVLPSQLSDVSTAERRSELLRTLSYAVYYVTSFFPPEDWYEEGTRYAMLYDAQRHAPNAKILQVPLRERAKALQQTTKAFEVLLVSDNRRHYLVPEGSRSNYLIVSGDESLLCSLEEDILVGITLRVARRAAACARLPPLRHRKLVLGDICLAKSIAMLGTSPGVLPIKEIQVFYDEESKQNFLLAMEDYMQGKDEEIQRAVIAVRYRILNDDGLLRLESPSCDTLKRLRAAYEAEALL</sequence>
<protein>
    <submittedName>
        <fullName evidence="1">Aminotransferase class IV</fullName>
    </submittedName>
</protein>
<keyword evidence="1" id="KW-0032">Aminotransferase</keyword>
<dbReference type="AlphaFoldDB" id="A0A3L6L9G0"/>
<dbReference type="SUPFAM" id="SSF56752">
    <property type="entry name" value="D-aminoacid aminotransferase-like PLP-dependent enzymes"/>
    <property type="match status" value="1"/>
</dbReference>
<keyword evidence="1" id="KW-0808">Transferase</keyword>
<gene>
    <name evidence="1" type="ORF">DPX39_040025300</name>
</gene>
<name>A0A3L6L9G0_9TRYP</name>
<organism evidence="1">
    <name type="scientific">Trypanosoma brucei equiperdum</name>
    <dbReference type="NCBI Taxonomy" id="630700"/>
    <lineage>
        <taxon>Eukaryota</taxon>
        <taxon>Discoba</taxon>
        <taxon>Euglenozoa</taxon>
        <taxon>Kinetoplastea</taxon>
        <taxon>Metakinetoplastina</taxon>
        <taxon>Trypanosomatida</taxon>
        <taxon>Trypanosomatidae</taxon>
        <taxon>Trypanosoma</taxon>
    </lineage>
</organism>
<proteinExistence type="predicted"/>
<reference evidence="1" key="1">
    <citation type="submission" date="2018-09" db="EMBL/GenBank/DDBJ databases">
        <title>whole genome sequence of T. equiperdum IVM-t1 strain.</title>
        <authorList>
            <person name="Suganuma K."/>
        </authorList>
    </citation>
    <scope>NUCLEOTIDE SEQUENCE [LARGE SCALE GENOMIC DNA]</scope>
    <source>
        <strain evidence="1">IVM-t1</strain>
    </source>
</reference>
<accession>A0A3L6L9G0</accession>
<dbReference type="Proteomes" id="UP000266743">
    <property type="component" value="Chromosome 4"/>
</dbReference>
<dbReference type="InterPro" id="IPR001544">
    <property type="entry name" value="Aminotrans_IV"/>
</dbReference>
<dbReference type="Gene3D" id="3.20.10.10">
    <property type="entry name" value="D-amino Acid Aminotransferase, subunit A, domain 2"/>
    <property type="match status" value="1"/>
</dbReference>
<dbReference type="InterPro" id="IPR043132">
    <property type="entry name" value="BCAT-like_C"/>
</dbReference>
<comment type="caution">
    <text evidence="1">The sequence shown here is derived from an EMBL/GenBank/DDBJ whole genome shotgun (WGS) entry which is preliminary data.</text>
</comment>
<dbReference type="GO" id="GO:0008483">
    <property type="term" value="F:transaminase activity"/>
    <property type="evidence" value="ECO:0007669"/>
    <property type="project" value="UniProtKB-KW"/>
</dbReference>
<dbReference type="Pfam" id="PF01063">
    <property type="entry name" value="Aminotran_4"/>
    <property type="match status" value="1"/>
</dbReference>
<dbReference type="InterPro" id="IPR036038">
    <property type="entry name" value="Aminotransferase-like"/>
</dbReference>
<evidence type="ECO:0000313" key="1">
    <source>
        <dbReference type="EMBL" id="RHW72706.1"/>
    </source>
</evidence>
<dbReference type="EMBL" id="QSBY01000004">
    <property type="protein sequence ID" value="RHW72706.1"/>
    <property type="molecule type" value="Genomic_DNA"/>
</dbReference>